<keyword evidence="1" id="KW-1133">Transmembrane helix</keyword>
<dbReference type="PANTHER" id="PTHR20992">
    <property type="entry name" value="AT15442P-RELATED"/>
    <property type="match status" value="1"/>
</dbReference>
<dbReference type="InParanoid" id="A0A2J7PES4"/>
<dbReference type="Proteomes" id="UP000235965">
    <property type="component" value="Unassembled WGS sequence"/>
</dbReference>
<gene>
    <name evidence="2" type="ORF">B7P43_G06339</name>
</gene>
<evidence type="ECO:0000256" key="1">
    <source>
        <dbReference type="SAM" id="Phobius"/>
    </source>
</evidence>
<reference evidence="2 3" key="1">
    <citation type="submission" date="2017-12" db="EMBL/GenBank/DDBJ databases">
        <title>Hemimetabolous genomes reveal molecular basis of termite eusociality.</title>
        <authorList>
            <person name="Harrison M.C."/>
            <person name="Jongepier E."/>
            <person name="Robertson H.M."/>
            <person name="Arning N."/>
            <person name="Bitard-Feildel T."/>
            <person name="Chao H."/>
            <person name="Childers C.P."/>
            <person name="Dinh H."/>
            <person name="Doddapaneni H."/>
            <person name="Dugan S."/>
            <person name="Gowin J."/>
            <person name="Greiner C."/>
            <person name="Han Y."/>
            <person name="Hu H."/>
            <person name="Hughes D.S.T."/>
            <person name="Huylmans A.-K."/>
            <person name="Kemena C."/>
            <person name="Kremer L.P.M."/>
            <person name="Lee S.L."/>
            <person name="Lopez-Ezquerra A."/>
            <person name="Mallet L."/>
            <person name="Monroy-Kuhn J.M."/>
            <person name="Moser A."/>
            <person name="Murali S.C."/>
            <person name="Muzny D.M."/>
            <person name="Otani S."/>
            <person name="Piulachs M.-D."/>
            <person name="Poelchau M."/>
            <person name="Qu J."/>
            <person name="Schaub F."/>
            <person name="Wada-Katsumata A."/>
            <person name="Worley K.C."/>
            <person name="Xie Q."/>
            <person name="Ylla G."/>
            <person name="Poulsen M."/>
            <person name="Gibbs R.A."/>
            <person name="Schal C."/>
            <person name="Richards S."/>
            <person name="Belles X."/>
            <person name="Korb J."/>
            <person name="Bornberg-Bauer E."/>
        </authorList>
    </citation>
    <scope>NUCLEOTIDE SEQUENCE [LARGE SCALE GENOMIC DNA]</scope>
    <source>
        <tissue evidence="2">Whole body</tissue>
    </source>
</reference>
<accession>A0A2J7PES4</accession>
<dbReference type="InterPro" id="IPR005240">
    <property type="entry name" value="DUF389"/>
</dbReference>
<keyword evidence="1" id="KW-0812">Transmembrane</keyword>
<proteinExistence type="predicted"/>
<organism evidence="2 3">
    <name type="scientific">Cryptotermes secundus</name>
    <dbReference type="NCBI Taxonomy" id="105785"/>
    <lineage>
        <taxon>Eukaryota</taxon>
        <taxon>Metazoa</taxon>
        <taxon>Ecdysozoa</taxon>
        <taxon>Arthropoda</taxon>
        <taxon>Hexapoda</taxon>
        <taxon>Insecta</taxon>
        <taxon>Pterygota</taxon>
        <taxon>Neoptera</taxon>
        <taxon>Polyneoptera</taxon>
        <taxon>Dictyoptera</taxon>
        <taxon>Blattodea</taxon>
        <taxon>Blattoidea</taxon>
        <taxon>Termitoidae</taxon>
        <taxon>Kalotermitidae</taxon>
        <taxon>Cryptotermitinae</taxon>
        <taxon>Cryptotermes</taxon>
    </lineage>
</organism>
<dbReference type="PANTHER" id="PTHR20992:SF9">
    <property type="entry name" value="AT15442P-RELATED"/>
    <property type="match status" value="1"/>
</dbReference>
<feature type="transmembrane region" description="Helical" evidence="1">
    <location>
        <begin position="102"/>
        <end position="126"/>
    </location>
</feature>
<evidence type="ECO:0000313" key="3">
    <source>
        <dbReference type="Proteomes" id="UP000235965"/>
    </source>
</evidence>
<feature type="transmembrane region" description="Helical" evidence="1">
    <location>
        <begin position="33"/>
        <end position="54"/>
    </location>
</feature>
<comment type="caution">
    <text evidence="2">The sequence shown here is derived from an EMBL/GenBank/DDBJ whole genome shotgun (WGS) entry which is preliminary data.</text>
</comment>
<dbReference type="Pfam" id="PF04087">
    <property type="entry name" value="DUF389"/>
    <property type="match status" value="1"/>
</dbReference>
<dbReference type="EMBL" id="NEVH01026089">
    <property type="protein sequence ID" value="PNF14822.1"/>
    <property type="molecule type" value="Genomic_DNA"/>
</dbReference>
<dbReference type="OrthoDB" id="543859at2759"/>
<feature type="transmembrane region" description="Helical" evidence="1">
    <location>
        <begin position="75"/>
        <end position="96"/>
    </location>
</feature>
<sequence length="160" mass="17053">MLISPLMGPIMAGTFGTVIEDRQLQKMGVLNELFGLLVCLVVGFIFGLAAGLASEHWWNGGWPTDEMIARGQLRSLWVGLLVALPSGAAVAIAILGDNTASLVGVAISASLLPPAVNAGLFWALACMDILWQGRMMLEDDDSNVANSYKPTYSETLVLNF</sequence>
<evidence type="ECO:0000313" key="2">
    <source>
        <dbReference type="EMBL" id="PNF14822.1"/>
    </source>
</evidence>
<name>A0A2J7PES4_9NEOP</name>
<protein>
    <submittedName>
        <fullName evidence="2">Uncharacterized protein</fullName>
    </submittedName>
</protein>
<keyword evidence="3" id="KW-1185">Reference proteome</keyword>
<dbReference type="AlphaFoldDB" id="A0A2J7PES4"/>
<keyword evidence="1" id="KW-0472">Membrane</keyword>